<dbReference type="RefSeq" id="WP_309490357.1">
    <property type="nucleotide sequence ID" value="NZ_JAENIG010000008.1"/>
</dbReference>
<dbReference type="InterPro" id="IPR027417">
    <property type="entry name" value="P-loop_NTPase"/>
</dbReference>
<feature type="coiled-coil region" evidence="1">
    <location>
        <begin position="213"/>
        <end position="240"/>
    </location>
</feature>
<feature type="coiled-coil region" evidence="1">
    <location>
        <begin position="956"/>
        <end position="983"/>
    </location>
</feature>
<organism evidence="3 4">
    <name type="scientific">Oceaniferula flava</name>
    <dbReference type="NCBI Taxonomy" id="2800421"/>
    <lineage>
        <taxon>Bacteria</taxon>
        <taxon>Pseudomonadati</taxon>
        <taxon>Verrucomicrobiota</taxon>
        <taxon>Verrucomicrobiia</taxon>
        <taxon>Verrucomicrobiales</taxon>
        <taxon>Verrucomicrobiaceae</taxon>
        <taxon>Oceaniferula</taxon>
    </lineage>
</organism>
<protein>
    <submittedName>
        <fullName evidence="3">AAA family ATPase</fullName>
    </submittedName>
</protein>
<dbReference type="Pfam" id="PF13514">
    <property type="entry name" value="AAA_27"/>
    <property type="match status" value="1"/>
</dbReference>
<dbReference type="Gene3D" id="3.40.50.300">
    <property type="entry name" value="P-loop containing nucleotide triphosphate hydrolases"/>
    <property type="match status" value="2"/>
</dbReference>
<dbReference type="AlphaFoldDB" id="A0AAE2SF26"/>
<dbReference type="PANTHER" id="PTHR41259:SF1">
    <property type="entry name" value="DOUBLE-STRAND BREAK REPAIR RAD50 ATPASE, PUTATIVE-RELATED"/>
    <property type="match status" value="1"/>
</dbReference>
<feature type="coiled-coil region" evidence="1">
    <location>
        <begin position="837"/>
        <end position="871"/>
    </location>
</feature>
<feature type="coiled-coil region" evidence="1">
    <location>
        <begin position="377"/>
        <end position="451"/>
    </location>
</feature>
<proteinExistence type="predicted"/>
<reference evidence="3" key="1">
    <citation type="submission" date="2021-01" db="EMBL/GenBank/DDBJ databases">
        <title>Modified the classification status of verrucomicrobia.</title>
        <authorList>
            <person name="Feng X."/>
        </authorList>
    </citation>
    <scope>NUCLEOTIDE SEQUENCE</scope>
    <source>
        <strain evidence="3">5K15</strain>
    </source>
</reference>
<sequence>MRFDSLNIPAFGPFTQFKLDFPNKDSDLHLLYGPNEAGKSSLLRGINNLLFGIPTRSTDDFVHDYKKMLIGAEITRGDSSLQFFRKKGRANTLVGSDSKVIPDSELLSILGPINEDFFNHMFGLSTESLRKGAESLLSGSNEIGTLLFSASLGGTRIDKAIEQLEQEAQSLAKGGARKNVRIPEAIKRYKDAEKQAKEASISANQWRTLEKEFAHSEQAFQEADAELRKLRQRHDQIRKILTALPLIASREQKLTRLNAIQLPDLADDFQQRVRAAQATHTQSAAALKPSRDSLEQQRATLAAIPDHQTVLDAAPAIEALHQGIQQHLDDLRSLDSAQQQQTIGEKQLEFALSQLGYASAEAFAKSPSMTRNDLTTIKGLVEQLRETENKRAASRQELQNLQQEIKDKSSALEALEEANFPPEHEALLGRAAAMLAELKQLAEKQNRLQQLWMEREQMSSRLSPGSDPAAIRDLRPPSRPAVEKLIKEHAELEASSKEIQRDHRSLEKEIADIDFDLDRFQQSHGRIVTKEDLLQARSQRDQHWQELKSDLHEEKPLSADRLKNFDQKIIEPDRIGDQLLDKADATARAAERRAERDKKKHALGLLAQDLEQAGQQMQEWQDQWTDLTRFLSSRTLSPSELLPWFDLWAKWQELDRQCRLLEGQISETEHGHKDLLGEMRTALKLPGKDLPTLHAYLESAQRRADKTEGQESVLSQDLAKLNSQLKPAQDQLSAATEAYANSENEWKQATAAWKLEGSPAQTLSHLEAHLELNKQLAEQQQAAATLQQLQQQTTEFQKRLQQTVSQILPESKTAPADEQVSALWQSLSEARKQTTRADDLRQEMASTQASIAKLEAQLEQSNTQLQSLASAAKLNSPDGLETAILEHNERLSLRRALADTEEQLVNIAQGQPLEALISTCQESDPQELSEEEDRIGSDIETCQSERDARHESFLKLRDEKSELEKASSAAIDAQQEANNALSEIVTDTQRFISLHHAIDFLKAQIEAYRKQAQGPLVSKTSQYFAKLTCGEFSGVDARPGDSNNVELVALRPNASPDLPAEELATSALSEGSRDQLYLALRLAAIDKHLESHPPMPLILDDVLMTFDDTRTTALLKVLEEFSQKTQVLIFTHHPHNLDLAQQATIPHHPHQLASAEAG</sequence>
<gene>
    <name evidence="3" type="ORF">JIN83_12285</name>
</gene>
<dbReference type="InterPro" id="IPR038734">
    <property type="entry name" value="YhaN_AAA"/>
</dbReference>
<dbReference type="PANTHER" id="PTHR41259">
    <property type="entry name" value="DOUBLE-STRAND BREAK REPAIR RAD50 ATPASE, PUTATIVE-RELATED"/>
    <property type="match status" value="1"/>
</dbReference>
<keyword evidence="1" id="KW-0175">Coiled coil</keyword>
<evidence type="ECO:0000259" key="2">
    <source>
        <dbReference type="Pfam" id="PF13514"/>
    </source>
</evidence>
<dbReference type="SUPFAM" id="SSF52540">
    <property type="entry name" value="P-loop containing nucleoside triphosphate hydrolases"/>
    <property type="match status" value="1"/>
</dbReference>
<name>A0AAE2SF26_9BACT</name>
<dbReference type="Proteomes" id="UP000634206">
    <property type="component" value="Unassembled WGS sequence"/>
</dbReference>
<comment type="caution">
    <text evidence="3">The sequence shown here is derived from an EMBL/GenBank/DDBJ whole genome shotgun (WGS) entry which is preliminary data.</text>
</comment>
<feature type="coiled-coil region" evidence="1">
    <location>
        <begin position="580"/>
        <end position="623"/>
    </location>
</feature>
<evidence type="ECO:0000313" key="3">
    <source>
        <dbReference type="EMBL" id="MBK1855744.1"/>
    </source>
</evidence>
<evidence type="ECO:0000256" key="1">
    <source>
        <dbReference type="SAM" id="Coils"/>
    </source>
</evidence>
<feature type="coiled-coil region" evidence="1">
    <location>
        <begin position="482"/>
        <end position="509"/>
    </location>
</feature>
<accession>A0AAE2SF26</accession>
<evidence type="ECO:0000313" key="4">
    <source>
        <dbReference type="Proteomes" id="UP000634206"/>
    </source>
</evidence>
<feature type="coiled-coil region" evidence="1">
    <location>
        <begin position="769"/>
        <end position="806"/>
    </location>
</feature>
<feature type="domain" description="YhaN AAA" evidence="2">
    <location>
        <begin position="1"/>
        <end position="206"/>
    </location>
</feature>
<keyword evidence="4" id="KW-1185">Reference proteome</keyword>
<dbReference type="EMBL" id="JAENIG010000008">
    <property type="protein sequence ID" value="MBK1855744.1"/>
    <property type="molecule type" value="Genomic_DNA"/>
</dbReference>